<reference evidence="2 3" key="1">
    <citation type="journal article" date="2015" name="Genome Biol.">
        <title>Comparative genomics of Steinernema reveals deeply conserved gene regulatory networks.</title>
        <authorList>
            <person name="Dillman A.R."/>
            <person name="Macchietto M."/>
            <person name="Porter C.F."/>
            <person name="Rogers A."/>
            <person name="Williams B."/>
            <person name="Antoshechkin I."/>
            <person name="Lee M.M."/>
            <person name="Goodwin Z."/>
            <person name="Lu X."/>
            <person name="Lewis E.E."/>
            <person name="Goodrich-Blair H."/>
            <person name="Stock S.P."/>
            <person name="Adams B.J."/>
            <person name="Sternberg P.W."/>
            <person name="Mortazavi A."/>
        </authorList>
    </citation>
    <scope>NUCLEOTIDE SEQUENCE [LARGE SCALE GENOMIC DNA]</scope>
    <source>
        <strain evidence="2 3">ALL</strain>
    </source>
</reference>
<dbReference type="Proteomes" id="UP000298663">
    <property type="component" value="Unassembled WGS sequence"/>
</dbReference>
<organism evidence="2 3">
    <name type="scientific">Steinernema carpocapsae</name>
    <name type="common">Entomopathogenic nematode</name>
    <dbReference type="NCBI Taxonomy" id="34508"/>
    <lineage>
        <taxon>Eukaryota</taxon>
        <taxon>Metazoa</taxon>
        <taxon>Ecdysozoa</taxon>
        <taxon>Nematoda</taxon>
        <taxon>Chromadorea</taxon>
        <taxon>Rhabditida</taxon>
        <taxon>Tylenchina</taxon>
        <taxon>Panagrolaimomorpha</taxon>
        <taxon>Strongyloidoidea</taxon>
        <taxon>Steinernematidae</taxon>
        <taxon>Steinernema</taxon>
    </lineage>
</organism>
<protein>
    <submittedName>
        <fullName evidence="2">Uncharacterized protein</fullName>
    </submittedName>
</protein>
<dbReference type="AlphaFoldDB" id="A0A4U5NVX8"/>
<comment type="caution">
    <text evidence="2">The sequence shown here is derived from an EMBL/GenBank/DDBJ whole genome shotgun (WGS) entry which is preliminary data.</text>
</comment>
<feature type="region of interest" description="Disordered" evidence="1">
    <location>
        <begin position="1"/>
        <end position="24"/>
    </location>
</feature>
<keyword evidence="3" id="KW-1185">Reference proteome</keyword>
<sequence>MARVSKLSLSAHKEVPEPTEAQGKRHRDWIFQELLSGEMRKPKAYKRSKSYPSLCAARIKSKERSAFREFLPRVRAVIDQEGLQIQQFFNRV</sequence>
<accession>A0A4U5NVX8</accession>
<evidence type="ECO:0000256" key="1">
    <source>
        <dbReference type="SAM" id="MobiDB-lite"/>
    </source>
</evidence>
<proteinExistence type="predicted"/>
<reference evidence="2 3" key="2">
    <citation type="journal article" date="2019" name="G3 (Bethesda)">
        <title>Hybrid Assembly of the Genome of the Entomopathogenic Nematode Steinernema carpocapsae Identifies the X-Chromosome.</title>
        <authorList>
            <person name="Serra L."/>
            <person name="Macchietto M."/>
            <person name="Macias-Munoz A."/>
            <person name="McGill C.J."/>
            <person name="Rodriguez I.M."/>
            <person name="Rodriguez B."/>
            <person name="Murad R."/>
            <person name="Mortazavi A."/>
        </authorList>
    </citation>
    <scope>NUCLEOTIDE SEQUENCE [LARGE SCALE GENOMIC DNA]</scope>
    <source>
        <strain evidence="2 3">ALL</strain>
    </source>
</reference>
<evidence type="ECO:0000313" key="3">
    <source>
        <dbReference type="Proteomes" id="UP000298663"/>
    </source>
</evidence>
<gene>
    <name evidence="2" type="ORF">L596_011777</name>
</gene>
<name>A0A4U5NVX8_STECR</name>
<dbReference type="EMBL" id="AZBU02000003">
    <property type="protein sequence ID" value="TKR87371.1"/>
    <property type="molecule type" value="Genomic_DNA"/>
</dbReference>
<evidence type="ECO:0000313" key="2">
    <source>
        <dbReference type="EMBL" id="TKR87371.1"/>
    </source>
</evidence>